<dbReference type="AlphaFoldDB" id="A0ABD0VPV6"/>
<proteinExistence type="predicted"/>
<evidence type="ECO:0000313" key="2">
    <source>
        <dbReference type="Proteomes" id="UP001552299"/>
    </source>
</evidence>
<keyword evidence="2" id="KW-1185">Reference proteome</keyword>
<reference evidence="1 2" key="1">
    <citation type="journal article" date="2024" name="Plant Biotechnol. J.">
        <title>Dendrobium thyrsiflorum genome and its molecular insights into genes involved in important horticultural traits.</title>
        <authorList>
            <person name="Chen B."/>
            <person name="Wang J.Y."/>
            <person name="Zheng P.J."/>
            <person name="Li K.L."/>
            <person name="Liang Y.M."/>
            <person name="Chen X.F."/>
            <person name="Zhang C."/>
            <person name="Zhao X."/>
            <person name="He X."/>
            <person name="Zhang G.Q."/>
            <person name="Liu Z.J."/>
            <person name="Xu Q."/>
        </authorList>
    </citation>
    <scope>NUCLEOTIDE SEQUENCE [LARGE SCALE GENOMIC DNA]</scope>
    <source>
        <strain evidence="1">GZMU011</strain>
    </source>
</reference>
<dbReference type="Proteomes" id="UP001552299">
    <property type="component" value="Unassembled WGS sequence"/>
</dbReference>
<accession>A0ABD0VPV6</accession>
<dbReference type="EMBL" id="JANQDX010000003">
    <property type="protein sequence ID" value="KAL0926688.1"/>
    <property type="molecule type" value="Genomic_DNA"/>
</dbReference>
<name>A0ABD0VPV6_DENTH</name>
<organism evidence="1 2">
    <name type="scientific">Dendrobium thyrsiflorum</name>
    <name type="common">Pinecone-like raceme dendrobium</name>
    <name type="synonym">Orchid</name>
    <dbReference type="NCBI Taxonomy" id="117978"/>
    <lineage>
        <taxon>Eukaryota</taxon>
        <taxon>Viridiplantae</taxon>
        <taxon>Streptophyta</taxon>
        <taxon>Embryophyta</taxon>
        <taxon>Tracheophyta</taxon>
        <taxon>Spermatophyta</taxon>
        <taxon>Magnoliopsida</taxon>
        <taxon>Liliopsida</taxon>
        <taxon>Asparagales</taxon>
        <taxon>Orchidaceae</taxon>
        <taxon>Epidendroideae</taxon>
        <taxon>Malaxideae</taxon>
        <taxon>Dendrobiinae</taxon>
        <taxon>Dendrobium</taxon>
    </lineage>
</organism>
<protein>
    <submittedName>
        <fullName evidence="1">Uncharacterized protein</fullName>
    </submittedName>
</protein>
<sequence length="161" mass="18340">MVGEWMMNPIKIPWFRHPGSSWSLVYLVRGGSQPNLTEGSLSAAMGYFVQGYLVDQAHTERLEGISVSYWRGQQMPPNKYGMHPEHVTFVRPDDLPLGELSEAAIWDAIDRQDPWGDADVRDRLELHQDMLQGRDVFHNFFARSPLLPECPPESVEFGDPS</sequence>
<comment type="caution">
    <text evidence="1">The sequence shown here is derived from an EMBL/GenBank/DDBJ whole genome shotgun (WGS) entry which is preliminary data.</text>
</comment>
<gene>
    <name evidence="1" type="ORF">M5K25_002932</name>
</gene>
<evidence type="ECO:0000313" key="1">
    <source>
        <dbReference type="EMBL" id="KAL0926688.1"/>
    </source>
</evidence>